<name>A0A6A2XJH8_HIBSY</name>
<evidence type="ECO:0000313" key="3">
    <source>
        <dbReference type="EMBL" id="KAE8676371.1"/>
    </source>
</evidence>
<dbReference type="PANTHER" id="PTHR48200:SF1">
    <property type="entry name" value="AMINOTRANSFERASE-LIKE PLANT MOBILE DOMAIN-CONTAINING PROTEIN"/>
    <property type="match status" value="1"/>
</dbReference>
<organism evidence="3 4">
    <name type="scientific">Hibiscus syriacus</name>
    <name type="common">Rose of Sharon</name>
    <dbReference type="NCBI Taxonomy" id="106335"/>
    <lineage>
        <taxon>Eukaryota</taxon>
        <taxon>Viridiplantae</taxon>
        <taxon>Streptophyta</taxon>
        <taxon>Embryophyta</taxon>
        <taxon>Tracheophyta</taxon>
        <taxon>Spermatophyta</taxon>
        <taxon>Magnoliopsida</taxon>
        <taxon>eudicotyledons</taxon>
        <taxon>Gunneridae</taxon>
        <taxon>Pentapetalae</taxon>
        <taxon>rosids</taxon>
        <taxon>malvids</taxon>
        <taxon>Malvales</taxon>
        <taxon>Malvaceae</taxon>
        <taxon>Malvoideae</taxon>
        <taxon>Hibiscus</taxon>
    </lineage>
</organism>
<dbReference type="EMBL" id="VEPZ02001384">
    <property type="protein sequence ID" value="KAE8676371.1"/>
    <property type="molecule type" value="Genomic_DNA"/>
</dbReference>
<evidence type="ECO:0000256" key="1">
    <source>
        <dbReference type="SAM" id="Coils"/>
    </source>
</evidence>
<keyword evidence="4" id="KW-1185">Reference proteome</keyword>
<accession>A0A6A2XJH8</accession>
<gene>
    <name evidence="3" type="ORF">F3Y22_tig00111616pilonHSYRG00031</name>
</gene>
<dbReference type="PANTHER" id="PTHR48200">
    <property type="entry name" value="PROTEIN, PUTATIVE-RELATED"/>
    <property type="match status" value="1"/>
</dbReference>
<protein>
    <recommendedName>
        <fullName evidence="2">DUF7745 domain-containing protein</fullName>
    </recommendedName>
</protein>
<reference evidence="3" key="1">
    <citation type="submission" date="2019-09" db="EMBL/GenBank/DDBJ databases">
        <title>Draft genome information of white flower Hibiscus syriacus.</title>
        <authorList>
            <person name="Kim Y.-M."/>
        </authorList>
    </citation>
    <scope>NUCLEOTIDE SEQUENCE [LARGE SCALE GENOMIC DNA]</scope>
    <source>
        <strain evidence="3">YM2019G1</strain>
    </source>
</reference>
<feature type="coiled-coil region" evidence="1">
    <location>
        <begin position="383"/>
        <end position="546"/>
    </location>
</feature>
<keyword evidence="1" id="KW-0175">Coiled coil</keyword>
<feature type="domain" description="DUF7745" evidence="2">
    <location>
        <begin position="37"/>
        <end position="357"/>
    </location>
</feature>
<dbReference type="Pfam" id="PF24924">
    <property type="entry name" value="DUF7745"/>
    <property type="match status" value="1"/>
</dbReference>
<dbReference type="Proteomes" id="UP000436088">
    <property type="component" value="Unassembled WGS sequence"/>
</dbReference>
<proteinExistence type="predicted"/>
<dbReference type="InterPro" id="IPR056647">
    <property type="entry name" value="DUF7745"/>
</dbReference>
<sequence>MSSDGIENPIRVQTWSEYGQTRFGDSLATIEDSIFPEKTLFRGIYGDIVELLRVPIDPVVIRALAKCWNPAYWCFTFGKVDMTPTLEEYTTLLNILNVRRHSIYTKVIRPKGFIAKMITLTGKTKEWVEEYIRDEGISWAQLKSLIYEQTPSKRRRDHFALAVYGLVIFPRNEDHFDIALIDFVKAIARKNPAPAILAETFLSLNQCRRLGGGQFIGCASMLLVWWWSHSWIVEKGCAQRHQSNFSPLVDFLDKCQIPEHRKRKDWVEALRNMKDTEIVWKAYWLPKKDILFRCGNDSFIMLHELWGAIGYTPLIVLRQFGTRQFVPATHGLKEAEFSFSTPGYREQISKIYVAWQKPQCMSFKMIEPVFTPAYEFWRLPTEIELLKEEMRLMNLEREKEQRSFSEEKTILELEMIKKDGVIKQLAKEKEKVQENFDALNQDFRALERNMRAQGLHHTAKTLKIKLDRVERSARRGQEEKKRALQHARKLREQRDEANQELAQRRAQIEQLEAQLLSIDETFWNPYNSLQKENEMLKKKTVELEREGLIHSSAQEVTMQENEALKAKITELEVIVHRSHQRIQQLEESRPLTNPDLGISLRQAQDIIQMQHEAMERAVDQARDVARQVYELCEEATTLRVFVIPESEEERRIMGLMIELERLGNMARFYV</sequence>
<evidence type="ECO:0000259" key="2">
    <source>
        <dbReference type="Pfam" id="PF24924"/>
    </source>
</evidence>
<evidence type="ECO:0000313" key="4">
    <source>
        <dbReference type="Proteomes" id="UP000436088"/>
    </source>
</evidence>
<dbReference type="AlphaFoldDB" id="A0A6A2XJH8"/>
<comment type="caution">
    <text evidence="3">The sequence shown here is derived from an EMBL/GenBank/DDBJ whole genome shotgun (WGS) entry which is preliminary data.</text>
</comment>
<dbReference type="Gene3D" id="1.10.287.1490">
    <property type="match status" value="1"/>
</dbReference>